<proteinExistence type="inferred from homology"/>
<dbReference type="RefSeq" id="WP_145226551.1">
    <property type="nucleotide sequence ID" value="NZ_VIVQ01000001.1"/>
</dbReference>
<keyword evidence="10" id="KW-1185">Reference proteome</keyword>
<dbReference type="AlphaFoldDB" id="A0A561EA54"/>
<feature type="transmembrane region" description="Helical" evidence="7">
    <location>
        <begin position="19"/>
        <end position="36"/>
    </location>
</feature>
<feature type="transmembrane region" description="Helical" evidence="7">
    <location>
        <begin position="208"/>
        <end position="228"/>
    </location>
</feature>
<comment type="caution">
    <text evidence="9">The sequence shown here is derived from an EMBL/GenBank/DDBJ whole genome shotgun (WGS) entry which is preliminary data.</text>
</comment>
<organism evidence="9 10">
    <name type="scientific">Rudaeicoccus suwonensis</name>
    <dbReference type="NCBI Taxonomy" id="657409"/>
    <lineage>
        <taxon>Bacteria</taxon>
        <taxon>Bacillati</taxon>
        <taxon>Actinomycetota</taxon>
        <taxon>Actinomycetes</taxon>
        <taxon>Micrococcales</taxon>
        <taxon>Dermacoccaceae</taxon>
        <taxon>Rudaeicoccus</taxon>
    </lineage>
</organism>
<reference evidence="9 10" key="1">
    <citation type="submission" date="2019-06" db="EMBL/GenBank/DDBJ databases">
        <title>Sequencing the genomes of 1000 actinobacteria strains.</title>
        <authorList>
            <person name="Klenk H.-P."/>
        </authorList>
    </citation>
    <scope>NUCLEOTIDE SEQUENCE [LARGE SCALE GENOMIC DNA]</scope>
    <source>
        <strain evidence="9 10">DSM 19560</strain>
    </source>
</reference>
<dbReference type="InterPro" id="IPR035906">
    <property type="entry name" value="MetI-like_sf"/>
</dbReference>
<keyword evidence="5 7" id="KW-1133">Transmembrane helix</keyword>
<dbReference type="Proteomes" id="UP000318297">
    <property type="component" value="Unassembled WGS sequence"/>
</dbReference>
<dbReference type="Gene3D" id="1.10.3720.10">
    <property type="entry name" value="MetI-like"/>
    <property type="match status" value="1"/>
</dbReference>
<dbReference type="CDD" id="cd06261">
    <property type="entry name" value="TM_PBP2"/>
    <property type="match status" value="1"/>
</dbReference>
<keyword evidence="2 7" id="KW-0813">Transport</keyword>
<feature type="transmembrane region" description="Helical" evidence="7">
    <location>
        <begin position="127"/>
        <end position="151"/>
    </location>
</feature>
<evidence type="ECO:0000256" key="7">
    <source>
        <dbReference type="RuleBase" id="RU363032"/>
    </source>
</evidence>
<dbReference type="PANTHER" id="PTHR30043:SF1">
    <property type="entry name" value="ABC TRANSPORT SYSTEM PERMEASE PROTEIN P69"/>
    <property type="match status" value="1"/>
</dbReference>
<comment type="similarity">
    <text evidence="7">Belongs to the binding-protein-dependent transport system permease family.</text>
</comment>
<evidence type="ECO:0000256" key="5">
    <source>
        <dbReference type="ARBA" id="ARBA00022989"/>
    </source>
</evidence>
<dbReference type="Pfam" id="PF00528">
    <property type="entry name" value="BPD_transp_1"/>
    <property type="match status" value="1"/>
</dbReference>
<comment type="subcellular location">
    <subcellularLocation>
        <location evidence="1 7">Cell membrane</location>
        <topology evidence="1 7">Multi-pass membrane protein</topology>
    </subcellularLocation>
</comment>
<feature type="transmembrane region" description="Helical" evidence="7">
    <location>
        <begin position="234"/>
        <end position="254"/>
    </location>
</feature>
<sequence length="267" mass="28286">MTAGDTRVTARPPKPRRGAGVWIVAIVLIAITVWSGRGVQVDIPAIWENFGNASGTLVQLMQPDYGFFSQTLTAIEETLMMAVIATAIGSAVSLPLAFLASRATNPSRGLLAVIRFVNNLIRAIPDLLYAAIFVAVVGTGALSGIIALIFFNIGIVVKLVSEALDGLDRGPQEAALAAGGTWFAADRASMLPAVAPSYASHVLYTFEVNIRASTVIGLVGAGGLGVLIDNVRTFYHYHYLSLIILEILVLVLLVEAGSSTLRKRLAR</sequence>
<dbReference type="GO" id="GO:0015416">
    <property type="term" value="F:ABC-type phosphonate transporter activity"/>
    <property type="evidence" value="ECO:0007669"/>
    <property type="project" value="InterPro"/>
</dbReference>
<gene>
    <name evidence="9" type="ORF">BKA23_1307</name>
</gene>
<dbReference type="NCBIfam" id="TIGR01097">
    <property type="entry name" value="PhnE"/>
    <property type="match status" value="1"/>
</dbReference>
<evidence type="ECO:0000313" key="10">
    <source>
        <dbReference type="Proteomes" id="UP000318297"/>
    </source>
</evidence>
<evidence type="ECO:0000313" key="9">
    <source>
        <dbReference type="EMBL" id="TWE12495.1"/>
    </source>
</evidence>
<dbReference type="OrthoDB" id="9808005at2"/>
<dbReference type="GO" id="GO:0005886">
    <property type="term" value="C:plasma membrane"/>
    <property type="evidence" value="ECO:0007669"/>
    <property type="project" value="UniProtKB-SubCell"/>
</dbReference>
<dbReference type="InterPro" id="IPR000515">
    <property type="entry name" value="MetI-like"/>
</dbReference>
<dbReference type="InterPro" id="IPR005769">
    <property type="entry name" value="PhnE/PtxC"/>
</dbReference>
<evidence type="ECO:0000256" key="4">
    <source>
        <dbReference type="ARBA" id="ARBA00022692"/>
    </source>
</evidence>
<dbReference type="PANTHER" id="PTHR30043">
    <property type="entry name" value="PHOSPHONATES TRANSPORT SYSTEM PERMEASE PROTEIN"/>
    <property type="match status" value="1"/>
</dbReference>
<dbReference type="EMBL" id="VIVQ01000001">
    <property type="protein sequence ID" value="TWE12495.1"/>
    <property type="molecule type" value="Genomic_DNA"/>
</dbReference>
<dbReference type="PROSITE" id="PS50928">
    <property type="entry name" value="ABC_TM1"/>
    <property type="match status" value="1"/>
</dbReference>
<evidence type="ECO:0000256" key="1">
    <source>
        <dbReference type="ARBA" id="ARBA00004651"/>
    </source>
</evidence>
<evidence type="ECO:0000256" key="3">
    <source>
        <dbReference type="ARBA" id="ARBA00022475"/>
    </source>
</evidence>
<accession>A0A561EA54</accession>
<keyword evidence="4 7" id="KW-0812">Transmembrane</keyword>
<evidence type="ECO:0000256" key="2">
    <source>
        <dbReference type="ARBA" id="ARBA00022448"/>
    </source>
</evidence>
<evidence type="ECO:0000256" key="6">
    <source>
        <dbReference type="ARBA" id="ARBA00023136"/>
    </source>
</evidence>
<feature type="transmembrane region" description="Helical" evidence="7">
    <location>
        <begin position="79"/>
        <end position="100"/>
    </location>
</feature>
<protein>
    <submittedName>
        <fullName evidence="9">Phosphonate transport system permease protein</fullName>
    </submittedName>
</protein>
<evidence type="ECO:0000259" key="8">
    <source>
        <dbReference type="PROSITE" id="PS50928"/>
    </source>
</evidence>
<keyword evidence="6 7" id="KW-0472">Membrane</keyword>
<name>A0A561EA54_9MICO</name>
<dbReference type="SUPFAM" id="SSF161098">
    <property type="entry name" value="MetI-like"/>
    <property type="match status" value="1"/>
</dbReference>
<feature type="domain" description="ABC transmembrane type-1" evidence="8">
    <location>
        <begin position="75"/>
        <end position="255"/>
    </location>
</feature>
<keyword evidence="3" id="KW-1003">Cell membrane</keyword>